<organism evidence="1 2">
    <name type="scientific">Fadolivirus FV1/VV64</name>
    <dbReference type="NCBI Taxonomy" id="3070911"/>
    <lineage>
        <taxon>Viruses</taxon>
        <taxon>Varidnaviria</taxon>
        <taxon>Bamfordvirae</taxon>
        <taxon>Nucleocytoviricota</taxon>
        <taxon>Megaviricetes</taxon>
        <taxon>Imitervirales</taxon>
        <taxon>Mimiviridae</taxon>
        <taxon>Klosneuvirinae</taxon>
        <taxon>Fadolivirus</taxon>
        <taxon>Fadolivirus algeromassiliense</taxon>
    </lineage>
</organism>
<sequence>MSNKLQSLANHIAFLKAEQEKLRQMCLRQPQGSEAEYGFMLLLDERALRIRGLETELATLRSNLVGRSVQVVGLPDS</sequence>
<keyword evidence="2" id="KW-1185">Reference proteome</keyword>
<evidence type="ECO:0000313" key="2">
    <source>
        <dbReference type="Proteomes" id="UP001162001"/>
    </source>
</evidence>
<gene>
    <name evidence="1" type="ORF">Fadolivirus_1_206</name>
</gene>
<protein>
    <submittedName>
        <fullName evidence="1">Uncharacterized protein</fullName>
    </submittedName>
</protein>
<reference evidence="1 2" key="1">
    <citation type="submission" date="2020-04" db="EMBL/GenBank/DDBJ databases">
        <title>Advantages and limits of metagenomic assembly and binning of a giant virus.</title>
        <authorList>
            <person name="Schulz F."/>
            <person name="Andreani J."/>
            <person name="Francis R."/>
            <person name="Boudjemaa H."/>
            <person name="Bou Khalil J.Y."/>
            <person name="Lee J."/>
            <person name="La Scola B."/>
            <person name="Woyke T."/>
        </authorList>
    </citation>
    <scope>NUCLEOTIDE SEQUENCE [LARGE SCALE GENOMIC DNA]</scope>
    <source>
        <strain evidence="1 2">FV1/VV64</strain>
    </source>
</reference>
<evidence type="ECO:0000313" key="1">
    <source>
        <dbReference type="EMBL" id="QKF93664.1"/>
    </source>
</evidence>
<dbReference type="Proteomes" id="UP001162001">
    <property type="component" value="Segment"/>
</dbReference>
<name>A0A7D3QUL7_9VIRU</name>
<dbReference type="EMBL" id="MT418680">
    <property type="protein sequence ID" value="QKF93664.1"/>
    <property type="molecule type" value="Genomic_DNA"/>
</dbReference>
<accession>A0A7D3QUL7</accession>
<proteinExistence type="predicted"/>